<dbReference type="SUPFAM" id="SSF51905">
    <property type="entry name" value="FAD/NAD(P)-binding domain"/>
    <property type="match status" value="2"/>
</dbReference>
<keyword evidence="3" id="KW-1185">Reference proteome</keyword>
<dbReference type="InParanoid" id="E9DZB9"/>
<dbReference type="PANTHER" id="PTHR43539">
    <property type="entry name" value="FLAVIN-BINDING MONOOXYGENASE-LIKE PROTEIN (AFU_ORTHOLOGUE AFUA_4G09220)"/>
    <property type="match status" value="1"/>
</dbReference>
<sequence>MSLSMPATAEGFATYPPRTALPPLCLDASTARKSIKAGEVVKKWIASLAEAIEKKSVAAFESLFVQESWWRDLVALTWNMTSKYGPSAISAHVLGSTSGLGQMTVLQTALLGPKLEQLGPATFIQAGFTFTTKFGSGRGIVRLANTGPGEWKAWTVSTELERLKEMRDAKQDGIANANGSTKSESDELQVLIVGAGELHPPLPLYMLLKRDRPQANANPRVGDSWRNRYDILKTHTPSSMDNLPFLRYPTNWPRNMTKDQYGEWMECYSRIMNLKTRTSTAVKSVVREDGGPSYIIELETNGISYTIKARHVVLSTGLNSDQPVQLDIPGQDAFRGQMYHSSQHKSASGVSNLASKNVTIVGAGTSAHDIAYDFVTHGAKSVSMIQRSPSLFITPESADKMLLGLWAAPNLSVEDADLIETSMPNALTLTLASGTTSMCAQLDKELIDGMEQAGMAIRKGKDGISLLDLLILKSGHFYIDQGAARLIVAGRIKVHRSKEGLGAFYDHGIELADGRNLDSDVIVLATGWERNGNVVERLLGRDLASKANAQEWGHLDEESERKGWWRPSGVPGIWCMSGAISWARQYSKVLALQIAAVERGYNDEYYVVDTAGQRWAESLGT</sequence>
<proteinExistence type="predicted"/>
<dbReference type="eggNOG" id="KOG1399">
    <property type="taxonomic scope" value="Eukaryota"/>
</dbReference>
<dbReference type="Gene3D" id="3.50.50.60">
    <property type="entry name" value="FAD/NAD(P)-binding domain"/>
    <property type="match status" value="1"/>
</dbReference>
<protein>
    <recommendedName>
        <fullName evidence="4">Flavin-binding monooxygenase</fullName>
    </recommendedName>
</protein>
<organism evidence="3">
    <name type="scientific">Metarhizium acridum (strain CQMa 102)</name>
    <dbReference type="NCBI Taxonomy" id="655827"/>
    <lineage>
        <taxon>Eukaryota</taxon>
        <taxon>Fungi</taxon>
        <taxon>Dikarya</taxon>
        <taxon>Ascomycota</taxon>
        <taxon>Pezizomycotina</taxon>
        <taxon>Sordariomycetes</taxon>
        <taxon>Hypocreomycetidae</taxon>
        <taxon>Hypocreales</taxon>
        <taxon>Clavicipitaceae</taxon>
        <taxon>Metarhizium</taxon>
    </lineage>
</organism>
<evidence type="ECO:0008006" key="4">
    <source>
        <dbReference type="Google" id="ProtNLM"/>
    </source>
</evidence>
<dbReference type="Proteomes" id="UP000002499">
    <property type="component" value="Unassembled WGS sequence"/>
</dbReference>
<name>E9DZB9_METAQ</name>
<dbReference type="GO" id="GO:0050660">
    <property type="term" value="F:flavin adenine dinucleotide binding"/>
    <property type="evidence" value="ECO:0007669"/>
    <property type="project" value="TreeGrafter"/>
</dbReference>
<dbReference type="OrthoDB" id="74360at2759"/>
<dbReference type="InterPro" id="IPR036188">
    <property type="entry name" value="FAD/NAD-bd_sf"/>
</dbReference>
<evidence type="ECO:0000256" key="1">
    <source>
        <dbReference type="ARBA" id="ARBA00023002"/>
    </source>
</evidence>
<evidence type="ECO:0000313" key="3">
    <source>
        <dbReference type="Proteomes" id="UP000002499"/>
    </source>
</evidence>
<dbReference type="EMBL" id="GL698485">
    <property type="protein sequence ID" value="EFY91081.1"/>
    <property type="molecule type" value="Genomic_DNA"/>
</dbReference>
<accession>E9DZB9</accession>
<dbReference type="Pfam" id="PF13738">
    <property type="entry name" value="Pyr_redox_3"/>
    <property type="match status" value="1"/>
</dbReference>
<dbReference type="GO" id="GO:0004497">
    <property type="term" value="F:monooxygenase activity"/>
    <property type="evidence" value="ECO:0007669"/>
    <property type="project" value="TreeGrafter"/>
</dbReference>
<dbReference type="AlphaFoldDB" id="E9DZB9"/>
<gene>
    <name evidence="2" type="ORF">MAC_02967</name>
</gene>
<dbReference type="HOGENOM" id="CLU_015676_1_2_1"/>
<keyword evidence="1" id="KW-0560">Oxidoreductase</keyword>
<dbReference type="PANTHER" id="PTHR43539:SF24">
    <property type="entry name" value="FAD_NAD(P)-BINDING DOMAIN-CONTAINING PROTEIN-RELATED"/>
    <property type="match status" value="1"/>
</dbReference>
<reference evidence="2 3" key="1">
    <citation type="journal article" date="2011" name="PLoS Genet.">
        <title>Genome sequencing and comparative transcriptomics of the model entomopathogenic fungi Metarhizium anisopliae and M. acridum.</title>
        <authorList>
            <person name="Gao Q."/>
            <person name="Jin K."/>
            <person name="Ying S.H."/>
            <person name="Zhang Y."/>
            <person name="Xiao G."/>
            <person name="Shang Y."/>
            <person name="Duan Z."/>
            <person name="Hu X."/>
            <person name="Xie X.Q."/>
            <person name="Zhou G."/>
            <person name="Peng G."/>
            <person name="Luo Z."/>
            <person name="Huang W."/>
            <person name="Wang B."/>
            <person name="Fang W."/>
            <person name="Wang S."/>
            <person name="Zhong Y."/>
            <person name="Ma L.J."/>
            <person name="St Leger R.J."/>
            <person name="Zhao G.P."/>
            <person name="Pei Y."/>
            <person name="Feng M.G."/>
            <person name="Xia Y."/>
            <person name="Wang C."/>
        </authorList>
    </citation>
    <scope>NUCLEOTIDE SEQUENCE [LARGE SCALE GENOMIC DNA]</scope>
    <source>
        <strain evidence="2 3">CQMa 102</strain>
    </source>
</reference>
<dbReference type="InterPro" id="IPR050982">
    <property type="entry name" value="Auxin_biosynth/cation_transpt"/>
</dbReference>
<evidence type="ECO:0000313" key="2">
    <source>
        <dbReference type="EMBL" id="EFY91081.1"/>
    </source>
</evidence>